<protein>
    <submittedName>
        <fullName evidence="1">Uncharacterized protein</fullName>
    </submittedName>
</protein>
<proteinExistence type="predicted"/>
<gene>
    <name evidence="3" type="ORF">UFOVP1146_343</name>
    <name evidence="4" type="ORF">UFOVP1638_222</name>
    <name evidence="1" type="ORF">UFOVP812_256</name>
    <name evidence="2" type="ORF">UFOVP818_309</name>
</gene>
<dbReference type="EMBL" id="LR797502">
    <property type="protein sequence ID" value="CAB4221242.1"/>
    <property type="molecule type" value="Genomic_DNA"/>
</dbReference>
<accession>A0A6J5NY57</accession>
<name>A0A6J5NY57_9CAUD</name>
<evidence type="ECO:0000313" key="1">
    <source>
        <dbReference type="EMBL" id="CAB4163987.1"/>
    </source>
</evidence>
<evidence type="ECO:0000313" key="3">
    <source>
        <dbReference type="EMBL" id="CAB4186997.1"/>
    </source>
</evidence>
<organism evidence="1">
    <name type="scientific">uncultured Caudovirales phage</name>
    <dbReference type="NCBI Taxonomy" id="2100421"/>
    <lineage>
        <taxon>Viruses</taxon>
        <taxon>Duplodnaviria</taxon>
        <taxon>Heunggongvirae</taxon>
        <taxon>Uroviricota</taxon>
        <taxon>Caudoviricetes</taxon>
        <taxon>Peduoviridae</taxon>
        <taxon>Maltschvirus</taxon>
        <taxon>Maltschvirus maltsch</taxon>
    </lineage>
</organism>
<dbReference type="EMBL" id="LR796776">
    <property type="protein sequence ID" value="CAB4165773.1"/>
    <property type="molecule type" value="Genomic_DNA"/>
</dbReference>
<reference evidence="1" key="1">
    <citation type="submission" date="2020-04" db="EMBL/GenBank/DDBJ databases">
        <authorList>
            <person name="Chiriac C."/>
            <person name="Salcher M."/>
            <person name="Ghai R."/>
            <person name="Kavagutti S V."/>
        </authorList>
    </citation>
    <scope>NUCLEOTIDE SEQUENCE</scope>
</reference>
<evidence type="ECO:0000313" key="2">
    <source>
        <dbReference type="EMBL" id="CAB4165773.1"/>
    </source>
</evidence>
<evidence type="ECO:0000313" key="4">
    <source>
        <dbReference type="EMBL" id="CAB4221242.1"/>
    </source>
</evidence>
<dbReference type="EMBL" id="LR797099">
    <property type="protein sequence ID" value="CAB4186997.1"/>
    <property type="molecule type" value="Genomic_DNA"/>
</dbReference>
<dbReference type="EMBL" id="LR796758">
    <property type="protein sequence ID" value="CAB4163987.1"/>
    <property type="molecule type" value="Genomic_DNA"/>
</dbReference>
<sequence>MKVNAGPGGHSNVVHMMDEMKLKKINQSIEIATEEQKIIAKRIKDNANMRSNSPGKGEKIDITV</sequence>